<protein>
    <recommendedName>
        <fullName evidence="3">Alpha/beta hydrolase</fullName>
    </recommendedName>
</protein>
<evidence type="ECO:0000313" key="2">
    <source>
        <dbReference type="Proteomes" id="UP000183203"/>
    </source>
</evidence>
<dbReference type="Gene3D" id="3.40.50.1820">
    <property type="entry name" value="alpha/beta hydrolase"/>
    <property type="match status" value="1"/>
</dbReference>
<accession>A0A1G6GU27</accession>
<dbReference type="RefSeq" id="WP_058230923.1">
    <property type="nucleotide sequence ID" value="NZ_FMYG01000001.1"/>
</dbReference>
<dbReference type="OrthoDB" id="9770427at2"/>
<dbReference type="STRING" id="993073.AS029_02095"/>
<dbReference type="PANTHER" id="PTHR37946">
    <property type="entry name" value="SLL1969 PROTEIN"/>
    <property type="match status" value="1"/>
</dbReference>
<name>A0A1G6GU27_9MICO</name>
<reference evidence="1 2" key="1">
    <citation type="submission" date="2016-09" db="EMBL/GenBank/DDBJ databases">
        <authorList>
            <person name="Capua I."/>
            <person name="De Benedictis P."/>
            <person name="Joannis T."/>
            <person name="Lombin L.H."/>
            <person name="Cattoli G."/>
        </authorList>
    </citation>
    <scope>NUCLEOTIDE SEQUENCE [LARGE SCALE GENOMIC DNA]</scope>
    <source>
        <strain evidence="1 2">NIO-1002</strain>
    </source>
</reference>
<proteinExistence type="predicted"/>
<dbReference type="AlphaFoldDB" id="A0A1G6GU27"/>
<organism evidence="1 2">
    <name type="scientific">Microbacterium enclense</name>
    <dbReference type="NCBI Taxonomy" id="993073"/>
    <lineage>
        <taxon>Bacteria</taxon>
        <taxon>Bacillati</taxon>
        <taxon>Actinomycetota</taxon>
        <taxon>Actinomycetes</taxon>
        <taxon>Micrococcales</taxon>
        <taxon>Microbacteriaceae</taxon>
        <taxon>Microbacterium</taxon>
    </lineage>
</organism>
<evidence type="ECO:0008006" key="3">
    <source>
        <dbReference type="Google" id="ProtNLM"/>
    </source>
</evidence>
<dbReference type="InterPro" id="IPR029058">
    <property type="entry name" value="AB_hydrolase_fold"/>
</dbReference>
<dbReference type="PANTHER" id="PTHR37946:SF1">
    <property type="entry name" value="SLL1969 PROTEIN"/>
    <property type="match status" value="1"/>
</dbReference>
<dbReference type="Proteomes" id="UP000183203">
    <property type="component" value="Unassembled WGS sequence"/>
</dbReference>
<dbReference type="SUPFAM" id="SSF53474">
    <property type="entry name" value="alpha/beta-Hydrolases"/>
    <property type="match status" value="1"/>
</dbReference>
<sequence>MSTDAGANPVTRVRTGLRDLGWWMRDYVYAVRGQWRALTGRDGPDALADGEGTPIVLLPGIYETWRFLEPLARALHERGHPVHVVTELGDNRRPIAEQASRVAALLVARGLDDVVLVAHSKGGLIGKHVMAFDSAGARVRAMVAVATPFGGSRYSRLMPTPSLRAFASGDATMRALAASAEVNARIVSVYGVFDPHIPEGSELAGARNVRLAGGGHFRVLADPRVIAEVVRVAE</sequence>
<evidence type="ECO:0000313" key="1">
    <source>
        <dbReference type="EMBL" id="SDB85185.1"/>
    </source>
</evidence>
<gene>
    <name evidence="1" type="ORF">SAMN05216418_0661</name>
</gene>
<dbReference type="EMBL" id="FMYG01000001">
    <property type="protein sequence ID" value="SDB85185.1"/>
    <property type="molecule type" value="Genomic_DNA"/>
</dbReference>